<keyword evidence="2" id="KW-1133">Transmembrane helix</keyword>
<dbReference type="RefSeq" id="WP_353980049.1">
    <property type="nucleotide sequence ID" value="NZ_CP159578.1"/>
</dbReference>
<keyword evidence="2" id="KW-0472">Membrane</keyword>
<proteinExistence type="predicted"/>
<gene>
    <name evidence="3" type="ORF">ABV408_16850</name>
</gene>
<feature type="transmembrane region" description="Helical" evidence="2">
    <location>
        <begin position="435"/>
        <end position="458"/>
    </location>
</feature>
<evidence type="ECO:0000313" key="3">
    <source>
        <dbReference type="EMBL" id="XCJ79094.1"/>
    </source>
</evidence>
<evidence type="ECO:0000256" key="1">
    <source>
        <dbReference type="SAM" id="Coils"/>
    </source>
</evidence>
<feature type="transmembrane region" description="Helical" evidence="2">
    <location>
        <begin position="32"/>
        <end position="53"/>
    </location>
</feature>
<dbReference type="InterPro" id="IPR050445">
    <property type="entry name" value="Bact_polysacc_biosynth/exp"/>
</dbReference>
<organism evidence="3">
    <name type="scientific">Salinicola endophyticus</name>
    <dbReference type="NCBI Taxonomy" id="1949083"/>
    <lineage>
        <taxon>Bacteria</taxon>
        <taxon>Pseudomonadati</taxon>
        <taxon>Pseudomonadota</taxon>
        <taxon>Gammaproteobacteria</taxon>
        <taxon>Oceanospirillales</taxon>
        <taxon>Halomonadaceae</taxon>
        <taxon>Salinicola</taxon>
    </lineage>
</organism>
<dbReference type="PANTHER" id="PTHR32309:SF13">
    <property type="entry name" value="FERRIC ENTEROBACTIN TRANSPORT PROTEIN FEPE"/>
    <property type="match status" value="1"/>
</dbReference>
<reference evidence="3" key="1">
    <citation type="submission" date="2024-06" db="EMBL/GenBank/DDBJ databases">
        <title>Complete genome of Salinicola endophyticus HNIBRBA4755.</title>
        <authorList>
            <person name="Shin S.Y."/>
            <person name="Kang H."/>
            <person name="Song J."/>
        </authorList>
    </citation>
    <scope>NUCLEOTIDE SEQUENCE</scope>
    <source>
        <strain evidence="3">HNIBRBA4755</strain>
    </source>
</reference>
<name>A0AB74UCB4_9GAMM</name>
<evidence type="ECO:0008006" key="4">
    <source>
        <dbReference type="Google" id="ProtNLM"/>
    </source>
</evidence>
<dbReference type="AlphaFoldDB" id="A0AB74UCB4"/>
<keyword evidence="1" id="KW-0175">Coiled coil</keyword>
<dbReference type="GO" id="GO:0005886">
    <property type="term" value="C:plasma membrane"/>
    <property type="evidence" value="ECO:0007669"/>
    <property type="project" value="TreeGrafter"/>
</dbReference>
<protein>
    <recommendedName>
        <fullName evidence="4">Lipopolysaccharide biosynthesis protein</fullName>
    </recommendedName>
</protein>
<feature type="coiled-coil region" evidence="1">
    <location>
        <begin position="164"/>
        <end position="256"/>
    </location>
</feature>
<sequence>MTDNRSPSPRRLLRLWWFIRDGLPSAGRYRRYIIAIAPFLLIIWGLLAAYLLLAPVSYKSSMTLILPGSGVGGSINLESIGQASSQTSSAFATPSLSPTENYKRLLSSDLVLQRGAQRLDDGGGMLPSPSVRLVDQTNLIMVAMAGPTPEQAQARLEALRQSFLSSLERLRQDEAEKRETADRDRLQELQQKLQQAQRRVLEFQGQAGLATLEQFNQRLGVVDDLEAQQRSARLELERYRATAERLSQLLQVSLAEARSALLLKADPIFQSLLSRYAIALTDWNQDRATLGDRHLRLSERQAQKDTLLQAMLARGATLTGLPTQTLQRFVDLSVSEGRARLFDELLSAEGRVAGINAELVEIQQQIRRENQDHGDLVTMAAGLSDLLREQRISEAVFSSALARLDTNKSDPFASYPLVQTFESPSLPSAPSSPSAVLAVAGGVVASLFVIMGFLLLWLRQPIIKLLLPKG</sequence>
<keyword evidence="2" id="KW-0812">Transmembrane</keyword>
<accession>A0AB74UCB4</accession>
<dbReference type="PANTHER" id="PTHR32309">
    <property type="entry name" value="TYROSINE-PROTEIN KINASE"/>
    <property type="match status" value="1"/>
</dbReference>
<dbReference type="GO" id="GO:0004713">
    <property type="term" value="F:protein tyrosine kinase activity"/>
    <property type="evidence" value="ECO:0007669"/>
    <property type="project" value="TreeGrafter"/>
</dbReference>
<evidence type="ECO:0000256" key="2">
    <source>
        <dbReference type="SAM" id="Phobius"/>
    </source>
</evidence>
<dbReference type="EMBL" id="CP159578">
    <property type="protein sequence ID" value="XCJ79094.1"/>
    <property type="molecule type" value="Genomic_DNA"/>
</dbReference>